<sequence length="614" mass="66281">MEATAFPPFTMFAQESQISTLARAAKIEDDRSAQGILLSQPALVDDSGSEDEDSSGDESATSVSSEEVFAIHRISILPSTAPIGTLDSSSSRDLSTLVQAPERPLKACPEWSVAHRQGQEPESIFLRETPRSAPIPIRGQQNRRVSTSFRKAVPPPPLLPPSPSQRRKSLNGSPSPPRSASVSMRHDAALRSFHAKRSDTNENVGRSESWSPARGDSSNGSSSSWKVSKKPEPLKTHVCESLIPSNITIVVGSCDEEDEVEEVIAPPTYPAPDPPRVSDERGEASRRLFKAIGGGGMKLGSKGEARRDGDQQSRGMRRPPSLDQISSRFNQSLRLFHKNSPTALGLGSRSPNTPGMRHWRSVSCPSPVTPFTHQFGQVEVIVTPPTPRPSETEFSSFVVPGVVLRSLNSASHSNPSSPGSDFNEIDSKLAAPPFDVAPGRQIMLDERMKYFKALEKASRESEVESRQRGRDEEGIGSPVPPKAGQAISLKSQLLRCNSRQSCDAVGPHKGGEPLAAHQETELPAGKELGETCVNGRNCCCQNQIEHGQNQVSQRSAGILVRGRRNRYTLSKVSFAEQSRPSSAVLSGASKREAASRSMMARIGQRTAGASALPM</sequence>
<dbReference type="EMBL" id="KZ820042">
    <property type="protein sequence ID" value="PWN49495.1"/>
    <property type="molecule type" value="Genomic_DNA"/>
</dbReference>
<proteinExistence type="predicted"/>
<protein>
    <submittedName>
        <fullName evidence="1">Uncharacterized protein</fullName>
    </submittedName>
</protein>
<gene>
    <name evidence="1" type="ORF">IE53DRAFT_140896</name>
</gene>
<name>A0ACD0NUJ0_9BASI</name>
<accession>A0ACD0NUJ0</accession>
<evidence type="ECO:0000313" key="2">
    <source>
        <dbReference type="Proteomes" id="UP000245626"/>
    </source>
</evidence>
<reference evidence="1 2" key="1">
    <citation type="journal article" date="2018" name="Mol. Biol. Evol.">
        <title>Broad Genomic Sampling Reveals a Smut Pathogenic Ancestry of the Fungal Clade Ustilaginomycotina.</title>
        <authorList>
            <person name="Kijpornyongpan T."/>
            <person name="Mondo S.J."/>
            <person name="Barry K."/>
            <person name="Sandor L."/>
            <person name="Lee J."/>
            <person name="Lipzen A."/>
            <person name="Pangilinan J."/>
            <person name="LaButti K."/>
            <person name="Hainaut M."/>
            <person name="Henrissat B."/>
            <person name="Grigoriev I.V."/>
            <person name="Spatafora J.W."/>
            <person name="Aime M.C."/>
        </authorList>
    </citation>
    <scope>NUCLEOTIDE SEQUENCE [LARGE SCALE GENOMIC DNA]</scope>
    <source>
        <strain evidence="1 2">SA 807</strain>
    </source>
</reference>
<organism evidence="1 2">
    <name type="scientific">Violaceomyces palustris</name>
    <dbReference type="NCBI Taxonomy" id="1673888"/>
    <lineage>
        <taxon>Eukaryota</taxon>
        <taxon>Fungi</taxon>
        <taxon>Dikarya</taxon>
        <taxon>Basidiomycota</taxon>
        <taxon>Ustilaginomycotina</taxon>
        <taxon>Ustilaginomycetes</taxon>
        <taxon>Violaceomycetales</taxon>
        <taxon>Violaceomycetaceae</taxon>
        <taxon>Violaceomyces</taxon>
    </lineage>
</organism>
<dbReference type="Proteomes" id="UP000245626">
    <property type="component" value="Unassembled WGS sequence"/>
</dbReference>
<keyword evidence="2" id="KW-1185">Reference proteome</keyword>
<evidence type="ECO:0000313" key="1">
    <source>
        <dbReference type="EMBL" id="PWN49495.1"/>
    </source>
</evidence>